<evidence type="ECO:0000256" key="1">
    <source>
        <dbReference type="SAM" id="SignalP"/>
    </source>
</evidence>
<name>A0AAW5N0C1_9BACT</name>
<organism evidence="2 3">
    <name type="scientific">Phocaeicola barnesiae</name>
    <dbReference type="NCBI Taxonomy" id="376804"/>
    <lineage>
        <taxon>Bacteria</taxon>
        <taxon>Pseudomonadati</taxon>
        <taxon>Bacteroidota</taxon>
        <taxon>Bacteroidia</taxon>
        <taxon>Bacteroidales</taxon>
        <taxon>Bacteroidaceae</taxon>
        <taxon>Phocaeicola</taxon>
    </lineage>
</organism>
<feature type="chain" id="PRO_5043801002" description="Bacteroidetes PKD-like domain-containing protein" evidence="1">
    <location>
        <begin position="24"/>
        <end position="419"/>
    </location>
</feature>
<protein>
    <recommendedName>
        <fullName evidence="4">Bacteroidetes PKD-like domain-containing protein</fullName>
    </recommendedName>
</protein>
<sequence length="419" mass="45573">MNKIYLKLMAVLMVMGMACVSCSEEEPFSTITPDDYPQILDPVFPDWSNGEPAVISQISRDANFKMKLTVTPSDYTEVTWMIDGVEVQKGDTINISLEAGTYRLKVVATTTAGASTSREAQIVVSPLQGEPWSEAVGLERIVATGTTSRLYGTNLSLVKSIKIGDMTADVTASGSSELGDYIEYVVPTDLTDGQYRISLVDVDGNRFGANLLTVTSSSLITGGFEHIAANSEWVMTGLNMDKITSLDVNGTVVTDFLRKNATEIAFTCPAMADGEYLLKGTSSNGQEVKFYAGGELVTEVSFAVVSETILWEGHHYVSWDYEDGNPNKTFSLIPLDAFNSIIAGSTLSIYYSVEPEADYHQIRTTTVAWNDLPGTSVVEFQEDGMLEVVLTQEALDKIKAEGGFLCVGHGYYVDRVSVK</sequence>
<dbReference type="EMBL" id="JANRHJ010000001">
    <property type="protein sequence ID" value="MCR8872672.1"/>
    <property type="molecule type" value="Genomic_DNA"/>
</dbReference>
<keyword evidence="3" id="KW-1185">Reference proteome</keyword>
<dbReference type="GeneID" id="82441905"/>
<keyword evidence="1" id="KW-0732">Signal</keyword>
<feature type="signal peptide" evidence="1">
    <location>
        <begin position="1"/>
        <end position="23"/>
    </location>
</feature>
<dbReference type="RefSeq" id="WP_022339049.1">
    <property type="nucleotide sequence ID" value="NZ_CALULB010000028.1"/>
</dbReference>
<dbReference type="AlphaFoldDB" id="A0AAW5N0C1"/>
<evidence type="ECO:0000313" key="3">
    <source>
        <dbReference type="Proteomes" id="UP001204579"/>
    </source>
</evidence>
<proteinExistence type="predicted"/>
<evidence type="ECO:0008006" key="4">
    <source>
        <dbReference type="Google" id="ProtNLM"/>
    </source>
</evidence>
<evidence type="ECO:0000313" key="2">
    <source>
        <dbReference type="EMBL" id="MCR8872672.1"/>
    </source>
</evidence>
<gene>
    <name evidence="2" type="ORF">NW209_01320</name>
</gene>
<dbReference type="PROSITE" id="PS51257">
    <property type="entry name" value="PROKAR_LIPOPROTEIN"/>
    <property type="match status" value="1"/>
</dbReference>
<reference evidence="2 3" key="1">
    <citation type="submission" date="2022-08" db="EMBL/GenBank/DDBJ databases">
        <authorList>
            <person name="Zeman M."/>
            <person name="Kubasova T."/>
        </authorList>
    </citation>
    <scope>NUCLEOTIDE SEQUENCE [LARGE SCALE GENOMIC DNA]</scope>
    <source>
        <strain evidence="2 3">ET62</strain>
    </source>
</reference>
<accession>A0AAW5N0C1</accession>
<dbReference type="Proteomes" id="UP001204579">
    <property type="component" value="Unassembled WGS sequence"/>
</dbReference>
<comment type="caution">
    <text evidence="2">The sequence shown here is derived from an EMBL/GenBank/DDBJ whole genome shotgun (WGS) entry which is preliminary data.</text>
</comment>